<dbReference type="EMBL" id="JTDY01017477">
    <property type="protein sequence ID" value="KOB51847.1"/>
    <property type="molecule type" value="Genomic_DNA"/>
</dbReference>
<evidence type="ECO:0000313" key="3">
    <source>
        <dbReference type="Proteomes" id="UP000037510"/>
    </source>
</evidence>
<sequence length="126" mass="14408">MIERRAKSTKILVNPACSDVCTSDDSNRSNANSKWNGKKKRLKPENGHKNVDRFDKNHLISRNEAKKDKKSVSCFKIKSSEDKRSDEDGKSGKENCKNENASNLWSSEKPDVISHLRKKKEVFVDE</sequence>
<reference evidence="2 3" key="1">
    <citation type="journal article" date="2015" name="Genome Biol. Evol.">
        <title>The genome of winter moth (Operophtera brumata) provides a genomic perspective on sexual dimorphism and phenology.</title>
        <authorList>
            <person name="Derks M.F."/>
            <person name="Smit S."/>
            <person name="Salis L."/>
            <person name="Schijlen E."/>
            <person name="Bossers A."/>
            <person name="Mateman C."/>
            <person name="Pijl A.S."/>
            <person name="de Ridder D."/>
            <person name="Groenen M.A."/>
            <person name="Visser M.E."/>
            <person name="Megens H.J."/>
        </authorList>
    </citation>
    <scope>NUCLEOTIDE SEQUENCE [LARGE SCALE GENOMIC DNA]</scope>
    <source>
        <strain evidence="2">WM2013NL</strain>
        <tissue evidence="2">Head and thorax</tissue>
    </source>
</reference>
<evidence type="ECO:0000313" key="2">
    <source>
        <dbReference type="EMBL" id="KOB51847.1"/>
    </source>
</evidence>
<evidence type="ECO:0000256" key="1">
    <source>
        <dbReference type="SAM" id="MobiDB-lite"/>
    </source>
</evidence>
<feature type="non-terminal residue" evidence="2">
    <location>
        <position position="126"/>
    </location>
</feature>
<organism evidence="2 3">
    <name type="scientific">Operophtera brumata</name>
    <name type="common">Winter moth</name>
    <name type="synonym">Phalaena brumata</name>
    <dbReference type="NCBI Taxonomy" id="104452"/>
    <lineage>
        <taxon>Eukaryota</taxon>
        <taxon>Metazoa</taxon>
        <taxon>Ecdysozoa</taxon>
        <taxon>Arthropoda</taxon>
        <taxon>Hexapoda</taxon>
        <taxon>Insecta</taxon>
        <taxon>Pterygota</taxon>
        <taxon>Neoptera</taxon>
        <taxon>Endopterygota</taxon>
        <taxon>Lepidoptera</taxon>
        <taxon>Glossata</taxon>
        <taxon>Ditrysia</taxon>
        <taxon>Geometroidea</taxon>
        <taxon>Geometridae</taxon>
        <taxon>Larentiinae</taxon>
        <taxon>Operophtera</taxon>
    </lineage>
</organism>
<gene>
    <name evidence="2" type="ORF">OBRU01_27048</name>
</gene>
<proteinExistence type="predicted"/>
<feature type="compositionally biased region" description="Basic and acidic residues" evidence="1">
    <location>
        <begin position="78"/>
        <end position="97"/>
    </location>
</feature>
<protein>
    <submittedName>
        <fullName evidence="2">Alstrom syndrome protein 1</fullName>
    </submittedName>
</protein>
<comment type="caution">
    <text evidence="2">The sequence shown here is derived from an EMBL/GenBank/DDBJ whole genome shotgun (WGS) entry which is preliminary data.</text>
</comment>
<keyword evidence="3" id="KW-1185">Reference proteome</keyword>
<dbReference type="Proteomes" id="UP000037510">
    <property type="component" value="Unassembled WGS sequence"/>
</dbReference>
<feature type="compositionally biased region" description="Basic and acidic residues" evidence="1">
    <location>
        <begin position="43"/>
        <end position="71"/>
    </location>
</feature>
<feature type="region of interest" description="Disordered" evidence="1">
    <location>
        <begin position="19"/>
        <end position="111"/>
    </location>
</feature>
<dbReference type="AlphaFoldDB" id="A0A0L7K306"/>
<accession>A0A0L7K306</accession>
<name>A0A0L7K306_OPEBR</name>
<feature type="compositionally biased region" description="Polar residues" evidence="1">
    <location>
        <begin position="20"/>
        <end position="35"/>
    </location>
</feature>